<dbReference type="AlphaFoldDB" id="A0A3M8H639"/>
<keyword evidence="3" id="KW-1185">Reference proteome</keyword>
<dbReference type="InterPro" id="IPR017946">
    <property type="entry name" value="PLC-like_Pdiesterase_TIM-brl"/>
</dbReference>
<dbReference type="CDD" id="cd08563">
    <property type="entry name" value="GDPD_TtGDE_like"/>
    <property type="match status" value="1"/>
</dbReference>
<gene>
    <name evidence="2" type="ORF">EC501_13310</name>
</gene>
<evidence type="ECO:0000313" key="2">
    <source>
        <dbReference type="EMBL" id="RNC97866.1"/>
    </source>
</evidence>
<organism evidence="2 3">
    <name type="scientific">Lysinibacillus halotolerans</name>
    <dbReference type="NCBI Taxonomy" id="1368476"/>
    <lineage>
        <taxon>Bacteria</taxon>
        <taxon>Bacillati</taxon>
        <taxon>Bacillota</taxon>
        <taxon>Bacilli</taxon>
        <taxon>Bacillales</taxon>
        <taxon>Bacillaceae</taxon>
        <taxon>Lysinibacillus</taxon>
    </lineage>
</organism>
<proteinExistence type="predicted"/>
<reference evidence="2 3" key="1">
    <citation type="journal article" date="2014" name="Int. J. Syst. Evol. Microbiol.">
        <title>Lysinibacillus halotolerans sp. nov., isolated from saline-alkaline soil.</title>
        <authorList>
            <person name="Kong D."/>
            <person name="Wang Y."/>
            <person name="Zhao B."/>
            <person name="Li Y."/>
            <person name="Song J."/>
            <person name="Zhai Y."/>
            <person name="Zhang C."/>
            <person name="Wang H."/>
            <person name="Chen X."/>
            <person name="Zhao B."/>
            <person name="Ruan Z."/>
        </authorList>
    </citation>
    <scope>NUCLEOTIDE SEQUENCE [LARGE SCALE GENOMIC DNA]</scope>
    <source>
        <strain evidence="2 3">MCCC 1A12703</strain>
    </source>
</reference>
<evidence type="ECO:0000259" key="1">
    <source>
        <dbReference type="PROSITE" id="PS51704"/>
    </source>
</evidence>
<dbReference type="Proteomes" id="UP000279909">
    <property type="component" value="Unassembled WGS sequence"/>
</dbReference>
<dbReference type="PANTHER" id="PTHR46211:SF1">
    <property type="entry name" value="GLYCEROPHOSPHODIESTER PHOSPHODIESTERASE, CYTOPLASMIC"/>
    <property type="match status" value="1"/>
</dbReference>
<dbReference type="GO" id="GO:0008081">
    <property type="term" value="F:phosphoric diester hydrolase activity"/>
    <property type="evidence" value="ECO:0007669"/>
    <property type="project" value="InterPro"/>
</dbReference>
<dbReference type="GO" id="GO:0006629">
    <property type="term" value="P:lipid metabolic process"/>
    <property type="evidence" value="ECO:0007669"/>
    <property type="project" value="InterPro"/>
</dbReference>
<dbReference type="Pfam" id="PF03009">
    <property type="entry name" value="GDPD"/>
    <property type="match status" value="1"/>
</dbReference>
<name>A0A3M8H639_9BACI</name>
<evidence type="ECO:0000313" key="3">
    <source>
        <dbReference type="Proteomes" id="UP000279909"/>
    </source>
</evidence>
<sequence length="242" mass="27578">MKIFAHRGYSAKYPENTLAAFEAAAQLPIHGVELDVHLTKDRKLVVIHDESIKRTSNGKGYVKDLTLEQLREYDFGSWFSEEFAGEKIPTLHEVLNVFKETHHRINIELKTDVFIYPMLEELVLKEVASFQYEDRVILSSFDHEAVGKIARLAPDIENAPIFSTMVLNVADYQKTIPAKALHVSLTSAVRSPVLNAIQRGSVVRVWTVNKVEKLDVLKEIGVDGIFTDEPEKMMEYMSSWDE</sequence>
<dbReference type="InterPro" id="IPR030395">
    <property type="entry name" value="GP_PDE_dom"/>
</dbReference>
<dbReference type="Gene3D" id="3.20.20.190">
    <property type="entry name" value="Phosphatidylinositol (PI) phosphodiesterase"/>
    <property type="match status" value="1"/>
</dbReference>
<dbReference type="SUPFAM" id="SSF51695">
    <property type="entry name" value="PLC-like phosphodiesterases"/>
    <property type="match status" value="1"/>
</dbReference>
<dbReference type="OrthoDB" id="384721at2"/>
<accession>A0A3M8H639</accession>
<feature type="domain" description="GP-PDE" evidence="1">
    <location>
        <begin position="1"/>
        <end position="237"/>
    </location>
</feature>
<dbReference type="PANTHER" id="PTHR46211">
    <property type="entry name" value="GLYCEROPHOSPHORYL DIESTER PHOSPHODIESTERASE"/>
    <property type="match status" value="1"/>
</dbReference>
<dbReference type="RefSeq" id="WP_122972794.1">
    <property type="nucleotide sequence ID" value="NZ_RHLQ01000036.1"/>
</dbReference>
<protein>
    <submittedName>
        <fullName evidence="2">Glycerophosphodiester phosphodiesterase</fullName>
    </submittedName>
</protein>
<comment type="caution">
    <text evidence="2">The sequence shown here is derived from an EMBL/GenBank/DDBJ whole genome shotgun (WGS) entry which is preliminary data.</text>
</comment>
<dbReference type="EMBL" id="RHLQ01000036">
    <property type="protein sequence ID" value="RNC97866.1"/>
    <property type="molecule type" value="Genomic_DNA"/>
</dbReference>
<dbReference type="PROSITE" id="PS51704">
    <property type="entry name" value="GP_PDE"/>
    <property type="match status" value="1"/>
</dbReference>